<feature type="repeat" description="PPR" evidence="2">
    <location>
        <begin position="93"/>
        <end position="127"/>
    </location>
</feature>
<dbReference type="GO" id="GO:0009451">
    <property type="term" value="P:RNA modification"/>
    <property type="evidence" value="ECO:0007669"/>
    <property type="project" value="InterPro"/>
</dbReference>
<dbReference type="EMBL" id="JAOPGA020001447">
    <property type="protein sequence ID" value="KAL0488513.1"/>
    <property type="molecule type" value="Genomic_DNA"/>
</dbReference>
<dbReference type="InterPro" id="IPR046848">
    <property type="entry name" value="E_motif"/>
</dbReference>
<dbReference type="NCBIfam" id="TIGR00756">
    <property type="entry name" value="PPR"/>
    <property type="match status" value="1"/>
</dbReference>
<dbReference type="PANTHER" id="PTHR47926">
    <property type="entry name" value="PENTATRICOPEPTIDE REPEAT-CONTAINING PROTEIN"/>
    <property type="match status" value="1"/>
</dbReference>
<evidence type="ECO:0000313" key="5">
    <source>
        <dbReference type="Proteomes" id="UP001431209"/>
    </source>
</evidence>
<keyword evidence="1" id="KW-0677">Repeat</keyword>
<sequence>MYGCTERSNLAVQTYQKMLQDGFAPNEITYSIVIISCANGALMEIGDKLIKTIENKVQQMGPILINSIMLFYGKTGNLERAVEVFESLGDKKNVITWNVILQCCAVSGSSEEASRFFGLMIENGIEPNLKSIGSLLNAHSHSLNVEGAKDVFDQMLNKYNLIPDVHTQISMVDVLGRSGAIEQAEDLLNSVCFDLVSDEAFGLSTLLGACRIHGNLDVAERIFTKLDSMGLADSASYVSMMNIYAKYELWDKRANVHAEMQRKGVKRTPGISQVEVNGMPHKFVVSDRSFSSHEQVHDFLSEIRSKVMDLGYNPDLKCATRQMSTREEKIQHLWEHSEKIAVAFALLNTGTDVVVTKNLRMCEDCHKASAYISMLYPDRKIKIRDASRFHTFKNGKCSCNNK</sequence>
<dbReference type="Pfam" id="PF20431">
    <property type="entry name" value="E_motif"/>
    <property type="match status" value="1"/>
</dbReference>
<evidence type="ECO:0000259" key="3">
    <source>
        <dbReference type="Pfam" id="PF14432"/>
    </source>
</evidence>
<proteinExistence type="predicted"/>
<dbReference type="PANTHER" id="PTHR47926:SF533">
    <property type="entry name" value="DYW DOMAIN-CONTAINING PROTEIN"/>
    <property type="match status" value="1"/>
</dbReference>
<comment type="caution">
    <text evidence="4">The sequence shown here is derived from an EMBL/GenBank/DDBJ whole genome shotgun (WGS) entry which is preliminary data.</text>
</comment>
<dbReference type="GO" id="GO:0003723">
    <property type="term" value="F:RNA binding"/>
    <property type="evidence" value="ECO:0007669"/>
    <property type="project" value="InterPro"/>
</dbReference>
<name>A0AAW2ZHP1_9EUKA</name>
<dbReference type="GO" id="GO:0008270">
    <property type="term" value="F:zinc ion binding"/>
    <property type="evidence" value="ECO:0007669"/>
    <property type="project" value="InterPro"/>
</dbReference>
<evidence type="ECO:0000313" key="4">
    <source>
        <dbReference type="EMBL" id="KAL0488513.1"/>
    </source>
</evidence>
<organism evidence="4 5">
    <name type="scientific">Acrasis kona</name>
    <dbReference type="NCBI Taxonomy" id="1008807"/>
    <lineage>
        <taxon>Eukaryota</taxon>
        <taxon>Discoba</taxon>
        <taxon>Heterolobosea</taxon>
        <taxon>Tetramitia</taxon>
        <taxon>Eutetramitia</taxon>
        <taxon>Acrasidae</taxon>
        <taxon>Acrasis</taxon>
    </lineage>
</organism>
<keyword evidence="5" id="KW-1185">Reference proteome</keyword>
<feature type="non-terminal residue" evidence="4">
    <location>
        <position position="402"/>
    </location>
</feature>
<feature type="domain" description="DYW" evidence="3">
    <location>
        <begin position="311"/>
        <end position="401"/>
    </location>
</feature>
<feature type="repeat" description="PPR" evidence="2">
    <location>
        <begin position="233"/>
        <end position="267"/>
    </location>
</feature>
<gene>
    <name evidence="4" type="ORF">AKO1_015718</name>
</gene>
<dbReference type="AlphaFoldDB" id="A0AAW2ZHP1"/>
<dbReference type="Pfam" id="PF14432">
    <property type="entry name" value="DYW_deaminase"/>
    <property type="match status" value="1"/>
</dbReference>
<dbReference type="InterPro" id="IPR046960">
    <property type="entry name" value="PPR_At4g14850-like_plant"/>
</dbReference>
<accession>A0AAW2ZHP1</accession>
<dbReference type="PROSITE" id="PS51375">
    <property type="entry name" value="PPR"/>
    <property type="match status" value="2"/>
</dbReference>
<dbReference type="InterPro" id="IPR002885">
    <property type="entry name" value="PPR_rpt"/>
</dbReference>
<evidence type="ECO:0000256" key="1">
    <source>
        <dbReference type="ARBA" id="ARBA00022737"/>
    </source>
</evidence>
<dbReference type="Proteomes" id="UP001431209">
    <property type="component" value="Unassembled WGS sequence"/>
</dbReference>
<dbReference type="Pfam" id="PF01535">
    <property type="entry name" value="PPR"/>
    <property type="match status" value="1"/>
</dbReference>
<dbReference type="Gene3D" id="1.25.40.10">
    <property type="entry name" value="Tetratricopeptide repeat domain"/>
    <property type="match status" value="3"/>
</dbReference>
<dbReference type="InterPro" id="IPR032867">
    <property type="entry name" value="DYW_dom"/>
</dbReference>
<reference evidence="4 5" key="1">
    <citation type="submission" date="2024-03" db="EMBL/GenBank/DDBJ databases">
        <title>The Acrasis kona genome and developmental transcriptomes reveal deep origins of eukaryotic multicellular pathways.</title>
        <authorList>
            <person name="Sheikh S."/>
            <person name="Fu C.-J."/>
            <person name="Brown M.W."/>
            <person name="Baldauf S.L."/>
        </authorList>
    </citation>
    <scope>NUCLEOTIDE SEQUENCE [LARGE SCALE GENOMIC DNA]</scope>
    <source>
        <strain evidence="4 5">ATCC MYA-3509</strain>
    </source>
</reference>
<evidence type="ECO:0000256" key="2">
    <source>
        <dbReference type="PROSITE-ProRule" id="PRU00708"/>
    </source>
</evidence>
<dbReference type="Pfam" id="PF13041">
    <property type="entry name" value="PPR_2"/>
    <property type="match status" value="1"/>
</dbReference>
<dbReference type="FunFam" id="1.25.40.10:FF:000242">
    <property type="entry name" value="Pentatricopeptide repeat-containing protein"/>
    <property type="match status" value="1"/>
</dbReference>
<protein>
    <recommendedName>
        <fullName evidence="3">DYW domain-containing protein</fullName>
    </recommendedName>
</protein>
<dbReference type="InterPro" id="IPR011990">
    <property type="entry name" value="TPR-like_helical_dom_sf"/>
</dbReference>